<evidence type="ECO:0000256" key="5">
    <source>
        <dbReference type="ARBA" id="ARBA00022691"/>
    </source>
</evidence>
<dbReference type="CDD" id="cd11646">
    <property type="entry name" value="Precorrin_3B_C17_MT"/>
    <property type="match status" value="1"/>
</dbReference>
<keyword evidence="4 9" id="KW-0808">Transferase</keyword>
<dbReference type="GO" id="GO:0008168">
    <property type="term" value="F:methyltransferase activity"/>
    <property type="evidence" value="ECO:0007669"/>
    <property type="project" value="UniProtKB-KW"/>
</dbReference>
<dbReference type="InterPro" id="IPR036518">
    <property type="entry name" value="CobE/GbiG_C_sf"/>
</dbReference>
<keyword evidence="10" id="KW-1185">Reference proteome</keyword>
<dbReference type="InterPro" id="IPR014776">
    <property type="entry name" value="4pyrrole_Mease_sub2"/>
</dbReference>
<dbReference type="PANTHER" id="PTHR47036:SF1">
    <property type="entry name" value="COBALT-FACTOR III C(17)-METHYLTRANSFERASE-RELATED"/>
    <property type="match status" value="1"/>
</dbReference>
<dbReference type="Pfam" id="PF11760">
    <property type="entry name" value="CbiG_N"/>
    <property type="match status" value="1"/>
</dbReference>
<dbReference type="EMBL" id="FXBB01000025">
    <property type="protein sequence ID" value="SMG38952.1"/>
    <property type="molecule type" value="Genomic_DNA"/>
</dbReference>
<dbReference type="InterPro" id="IPR003043">
    <property type="entry name" value="Uropor_MeTrfase_CS"/>
</dbReference>
<dbReference type="Gene3D" id="3.30.420.180">
    <property type="entry name" value="CobE/GbiG C-terminal domain"/>
    <property type="match status" value="1"/>
</dbReference>
<dbReference type="InterPro" id="IPR051810">
    <property type="entry name" value="Precorrin_MeTrfase"/>
</dbReference>
<feature type="domain" description="CobE/GbiG C-terminal" evidence="7">
    <location>
        <begin position="204"/>
        <end position="317"/>
    </location>
</feature>
<dbReference type="InterPro" id="IPR021744">
    <property type="entry name" value="CbiG_N"/>
</dbReference>
<dbReference type="Pfam" id="PF01890">
    <property type="entry name" value="CbiG_C"/>
    <property type="match status" value="1"/>
</dbReference>
<evidence type="ECO:0000313" key="10">
    <source>
        <dbReference type="Proteomes" id="UP000193355"/>
    </source>
</evidence>
<dbReference type="SUPFAM" id="SSF159664">
    <property type="entry name" value="CobE/GbiG C-terminal domain-like"/>
    <property type="match status" value="1"/>
</dbReference>
<dbReference type="RefSeq" id="WP_085545088.1">
    <property type="nucleotide sequence ID" value="NZ_FXBB01000025.1"/>
</dbReference>
<dbReference type="STRING" id="561720.SAMN06275492_12527"/>
<dbReference type="GO" id="GO:0032259">
    <property type="term" value="P:methylation"/>
    <property type="evidence" value="ECO:0007669"/>
    <property type="project" value="UniProtKB-KW"/>
</dbReference>
<keyword evidence="3 9" id="KW-0489">Methyltransferase</keyword>
<evidence type="ECO:0000313" key="9">
    <source>
        <dbReference type="EMBL" id="SMG38952.1"/>
    </source>
</evidence>
<accession>A0A1X7KCK9</accession>
<dbReference type="SUPFAM" id="SSF53790">
    <property type="entry name" value="Tetrapyrrole methylase"/>
    <property type="match status" value="1"/>
</dbReference>
<dbReference type="Proteomes" id="UP000193355">
    <property type="component" value="Unassembled WGS sequence"/>
</dbReference>
<dbReference type="InterPro" id="IPR014777">
    <property type="entry name" value="4pyrrole_Mease_sub1"/>
</dbReference>
<dbReference type="GO" id="GO:0016787">
    <property type="term" value="F:hydrolase activity"/>
    <property type="evidence" value="ECO:0007669"/>
    <property type="project" value="UniProtKB-KW"/>
</dbReference>
<gene>
    <name evidence="9" type="ORF">SAMN06275492_12527</name>
</gene>
<sequence>MISVFSVSQRGAKTGERCASLVGGEHRRPPRDQLRSSVSQAWGQSKAIVMVGSIGVAVRVIAPLLQDKETDPAVIVVTEDGKTVIPLTGAHLGGGTDLSRSLGTGLEAEVVLTTSSDRTSSIAPDLLCSRWGWKIEGKRGLVDTNGALLDGKDLLYWIEEDQSMPPFPERYLRTPRRDLAQVIVSSKKRGLASDQVQLVPPSTVAGMGCRKGTAKTALLQELTEALEDHGLLIQSVGEIRTAWAKKDEPGLMALGEELGIPVTIMTDDEIKAVQGTFSPSAAEDHLGLPGVAEPCAASAGRLLGPRRAQNGVTVALAHRPLNFVGKLSVVGTGPGDSGYITLQAREAIDRADWVVGYRLYVDQLPQEWLEGKGVERYGMGQEEERVEAALSLARKGYRVALVSGGDPILFGMAGLARNMAMGVPLEVIPGLSAVQAAGATLGAPYSNGLIMLSLSDYLQPWRAIEVALEGAASTDLTVALYNPVRKGLEEKLDKVKYTFTARGYIDGWLIRDAGRPEESMRPIKLAELDHRDVDMRTMILLPGKNTVYRDGVLVDTRGYGKERTDSI</sequence>
<dbReference type="PANTHER" id="PTHR47036">
    <property type="entry name" value="COBALT-FACTOR III C(17)-METHYLTRANSFERASE-RELATED"/>
    <property type="match status" value="1"/>
</dbReference>
<dbReference type="Gene3D" id="3.40.50.11220">
    <property type="match status" value="1"/>
</dbReference>
<name>A0A1X7KCK9_9BACT</name>
<comment type="pathway">
    <text evidence="1">Cofactor biosynthesis; adenosylcobalamin biosynthesis.</text>
</comment>
<dbReference type="Gene3D" id="3.30.950.10">
    <property type="entry name" value="Methyltransferase, Cobalt-precorrin-4 Transmethylase, Domain 2"/>
    <property type="match status" value="1"/>
</dbReference>
<feature type="domain" description="Tetrapyrrole methylase" evidence="6">
    <location>
        <begin position="326"/>
        <end position="528"/>
    </location>
</feature>
<dbReference type="InterPro" id="IPR002750">
    <property type="entry name" value="CobE/GbiG_C"/>
</dbReference>
<evidence type="ECO:0000256" key="1">
    <source>
        <dbReference type="ARBA" id="ARBA00004953"/>
    </source>
</evidence>
<dbReference type="AlphaFoldDB" id="A0A1X7KCK9"/>
<dbReference type="InterPro" id="IPR000878">
    <property type="entry name" value="4pyrrol_Mease"/>
</dbReference>
<evidence type="ECO:0000259" key="7">
    <source>
        <dbReference type="Pfam" id="PF01890"/>
    </source>
</evidence>
<evidence type="ECO:0000256" key="4">
    <source>
        <dbReference type="ARBA" id="ARBA00022679"/>
    </source>
</evidence>
<dbReference type="GO" id="GO:0009236">
    <property type="term" value="P:cobalamin biosynthetic process"/>
    <property type="evidence" value="ECO:0007669"/>
    <property type="project" value="UniProtKB-UniPathway"/>
</dbReference>
<organism evidence="9 10">
    <name type="scientific">Dethiosulfovibrio salsuginis</name>
    <dbReference type="NCBI Taxonomy" id="561720"/>
    <lineage>
        <taxon>Bacteria</taxon>
        <taxon>Thermotogati</taxon>
        <taxon>Synergistota</taxon>
        <taxon>Synergistia</taxon>
        <taxon>Synergistales</taxon>
        <taxon>Dethiosulfovibrionaceae</taxon>
        <taxon>Dethiosulfovibrio</taxon>
    </lineage>
</organism>
<dbReference type="Pfam" id="PF00590">
    <property type="entry name" value="TP_methylase"/>
    <property type="match status" value="1"/>
</dbReference>
<dbReference type="OrthoDB" id="9772960at2"/>
<evidence type="ECO:0000259" key="8">
    <source>
        <dbReference type="Pfam" id="PF11760"/>
    </source>
</evidence>
<dbReference type="SUPFAM" id="SSF159672">
    <property type="entry name" value="CbiG N-terminal domain-like"/>
    <property type="match status" value="1"/>
</dbReference>
<dbReference type="Gene3D" id="3.40.1010.10">
    <property type="entry name" value="Cobalt-precorrin-4 Transmethylase, Domain 1"/>
    <property type="match status" value="1"/>
</dbReference>
<dbReference type="UniPathway" id="UPA00148"/>
<dbReference type="InterPro" id="IPR038029">
    <property type="entry name" value="GbiG_N_sf"/>
</dbReference>
<evidence type="ECO:0000259" key="6">
    <source>
        <dbReference type="Pfam" id="PF00590"/>
    </source>
</evidence>
<dbReference type="InterPro" id="IPR006363">
    <property type="entry name" value="Cbl_synth_CobJ/CibH_dom"/>
</dbReference>
<keyword evidence="9" id="KW-0378">Hydrolase</keyword>
<feature type="domain" description="Cobalamin synthesis G N-terminal" evidence="8">
    <location>
        <begin position="38"/>
        <end position="117"/>
    </location>
</feature>
<dbReference type="PROSITE" id="PS00839">
    <property type="entry name" value="SUMT_1"/>
    <property type="match status" value="1"/>
</dbReference>
<reference evidence="10" key="1">
    <citation type="submission" date="2017-04" db="EMBL/GenBank/DDBJ databases">
        <authorList>
            <person name="Varghese N."/>
            <person name="Submissions S."/>
        </authorList>
    </citation>
    <scope>NUCLEOTIDE SEQUENCE [LARGE SCALE GENOMIC DNA]</scope>
    <source>
        <strain evidence="10">USBA 82</strain>
    </source>
</reference>
<evidence type="ECO:0000256" key="2">
    <source>
        <dbReference type="ARBA" id="ARBA00022573"/>
    </source>
</evidence>
<protein>
    <submittedName>
        <fullName evidence="9">Cobalt-precorrin 5A hydrolase / precorrin-3B C17-methyltransferase</fullName>
    </submittedName>
</protein>
<dbReference type="InterPro" id="IPR035996">
    <property type="entry name" value="4pyrrol_Methylase_sf"/>
</dbReference>
<evidence type="ECO:0000256" key="3">
    <source>
        <dbReference type="ARBA" id="ARBA00022603"/>
    </source>
</evidence>
<keyword evidence="2" id="KW-0169">Cobalamin biosynthesis</keyword>
<proteinExistence type="predicted"/>
<keyword evidence="5" id="KW-0949">S-adenosyl-L-methionine</keyword>